<organism evidence="1 2">
    <name type="scientific">Bacillus cereus</name>
    <dbReference type="NCBI Taxonomy" id="1396"/>
    <lineage>
        <taxon>Bacteria</taxon>
        <taxon>Bacillati</taxon>
        <taxon>Bacillota</taxon>
        <taxon>Bacilli</taxon>
        <taxon>Bacillales</taxon>
        <taxon>Bacillaceae</taxon>
        <taxon>Bacillus</taxon>
        <taxon>Bacillus cereus group</taxon>
    </lineage>
</organism>
<name>A0A2B0M3P1_BACCE</name>
<evidence type="ECO:0000313" key="1">
    <source>
        <dbReference type="EMBL" id="PFK39151.1"/>
    </source>
</evidence>
<dbReference type="AlphaFoldDB" id="A0A2B0M3P1"/>
<protein>
    <recommendedName>
        <fullName evidence="3">DUF2691 domain-containing protein</fullName>
    </recommendedName>
</protein>
<dbReference type="InterPro" id="IPR020216">
    <property type="entry name" value="Uncharacterised_YncE"/>
</dbReference>
<dbReference type="Proteomes" id="UP000242656">
    <property type="component" value="Unassembled WGS sequence"/>
</dbReference>
<dbReference type="RefSeq" id="WP_098491334.1">
    <property type="nucleotide sequence ID" value="NZ_NUWN01000053.1"/>
</dbReference>
<accession>A0A2B0M3P1</accession>
<sequence>MKRGVRFLIPDEKSSDQKMGDILQPIPCSWYKWDIGFTETYCYKENEITDDSIFGEQDVLDGNELKRLVNDQTYFAIFVELKAFPKIATVSDIVDYEDFVNSECEIVVLLIDCGYVDVYCKDIQLTEDVCHYAQQKGYTNIEYIDENDERTKMYVW</sequence>
<comment type="caution">
    <text evidence="1">The sequence shown here is derived from an EMBL/GenBank/DDBJ whole genome shotgun (WGS) entry which is preliminary data.</text>
</comment>
<gene>
    <name evidence="1" type="ORF">COI93_14225</name>
</gene>
<evidence type="ECO:0000313" key="2">
    <source>
        <dbReference type="Proteomes" id="UP000242656"/>
    </source>
</evidence>
<dbReference type="EMBL" id="NUWN01000053">
    <property type="protein sequence ID" value="PFK39151.1"/>
    <property type="molecule type" value="Genomic_DNA"/>
</dbReference>
<proteinExistence type="predicted"/>
<dbReference type="Pfam" id="PF10903">
    <property type="entry name" value="DUF2691"/>
    <property type="match status" value="1"/>
</dbReference>
<evidence type="ECO:0008006" key="3">
    <source>
        <dbReference type="Google" id="ProtNLM"/>
    </source>
</evidence>
<reference evidence="1 2" key="1">
    <citation type="submission" date="2017-09" db="EMBL/GenBank/DDBJ databases">
        <title>Large-scale bioinformatics analysis of Bacillus genomes uncovers conserved roles of natural products in bacterial physiology.</title>
        <authorList>
            <consortium name="Agbiome Team Llc"/>
            <person name="Bleich R.M."/>
            <person name="Grubbs K.J."/>
            <person name="Santa Maria K.C."/>
            <person name="Allen S.E."/>
            <person name="Farag S."/>
            <person name="Shank E.A."/>
            <person name="Bowers A."/>
        </authorList>
    </citation>
    <scope>NUCLEOTIDE SEQUENCE [LARGE SCALE GENOMIC DNA]</scope>
    <source>
        <strain evidence="1 2">AFS083043</strain>
    </source>
</reference>